<dbReference type="EMBL" id="JACJHR010000012">
    <property type="protein sequence ID" value="MBB2499677.1"/>
    <property type="molecule type" value="Genomic_DNA"/>
</dbReference>
<protein>
    <submittedName>
        <fullName evidence="2">Uncharacterized protein</fullName>
    </submittedName>
</protein>
<evidence type="ECO:0000313" key="2">
    <source>
        <dbReference type="EMBL" id="PKV92164.1"/>
    </source>
</evidence>
<dbReference type="Proteomes" id="UP000233750">
    <property type="component" value="Unassembled WGS sequence"/>
</dbReference>
<dbReference type="RefSeq" id="WP_158242468.1">
    <property type="nucleotide sequence ID" value="NZ_JACJHR010000012.1"/>
</dbReference>
<evidence type="ECO:0000313" key="3">
    <source>
        <dbReference type="Proteomes" id="UP000233750"/>
    </source>
</evidence>
<accession>A0A2N3WE36</accession>
<evidence type="ECO:0000313" key="1">
    <source>
        <dbReference type="EMBL" id="MBB2499677.1"/>
    </source>
</evidence>
<dbReference type="AlphaFoldDB" id="A0A2N3WE36"/>
<sequence length="46" mass="4894">MTAPDAPRGVDVATCRDDAPPERAAEVRAFAAEVRPFAWGAVARKP</sequence>
<keyword evidence="3" id="KW-1185">Reference proteome</keyword>
<name>A0A2N3WE36_9PSEU</name>
<proteinExistence type="predicted"/>
<evidence type="ECO:0000313" key="4">
    <source>
        <dbReference type="Proteomes" id="UP000550260"/>
    </source>
</evidence>
<reference evidence="1 4" key="2">
    <citation type="submission" date="2020-08" db="EMBL/GenBank/DDBJ databases">
        <title>Amycolatopsis echigonensis JCM 21831.</title>
        <authorList>
            <person name="Tedsree N."/>
            <person name="Kuncharoen N."/>
            <person name="Likhitwitayawuid K."/>
            <person name="Tanasupawat S."/>
        </authorList>
    </citation>
    <scope>NUCLEOTIDE SEQUENCE [LARGE SCALE GENOMIC DNA]</scope>
    <source>
        <strain evidence="1 4">JCM 21831</strain>
    </source>
</reference>
<comment type="caution">
    <text evidence="2">The sequence shown here is derived from an EMBL/GenBank/DDBJ whole genome shotgun (WGS) entry which is preliminary data.</text>
</comment>
<organism evidence="2 3">
    <name type="scientific">Amycolatopsis echigonensis</name>
    <dbReference type="NCBI Taxonomy" id="2576905"/>
    <lineage>
        <taxon>Bacteria</taxon>
        <taxon>Bacillati</taxon>
        <taxon>Actinomycetota</taxon>
        <taxon>Actinomycetes</taxon>
        <taxon>Pseudonocardiales</taxon>
        <taxon>Pseudonocardiaceae</taxon>
        <taxon>Amycolatopsis</taxon>
    </lineage>
</organism>
<dbReference type="EMBL" id="PJMY01000003">
    <property type="protein sequence ID" value="PKV92164.1"/>
    <property type="molecule type" value="Genomic_DNA"/>
</dbReference>
<accession>A0A8E1VWV2</accession>
<reference evidence="2 3" key="1">
    <citation type="submission" date="2017-12" db="EMBL/GenBank/DDBJ databases">
        <title>Sequencing the genomes of 1000 Actinobacteria strains.</title>
        <authorList>
            <person name="Klenk H.-P."/>
        </authorList>
    </citation>
    <scope>NUCLEOTIDE SEQUENCE [LARGE SCALE GENOMIC DNA]</scope>
    <source>
        <strain evidence="2 3">DSM 45165</strain>
    </source>
</reference>
<dbReference type="Proteomes" id="UP000550260">
    <property type="component" value="Unassembled WGS sequence"/>
</dbReference>
<gene>
    <name evidence="2" type="ORF">ATK30_2958</name>
    <name evidence="1" type="ORF">H5411_11140</name>
</gene>